<keyword evidence="4 8" id="KW-1133">Transmembrane helix</keyword>
<protein>
    <submittedName>
        <fullName evidence="10">ABC transporter permease</fullName>
    </submittedName>
</protein>
<dbReference type="RefSeq" id="WP_380622947.1">
    <property type="nucleotide sequence ID" value="NZ_JBHSDK010000021.1"/>
</dbReference>
<feature type="transmembrane region" description="Helical" evidence="8">
    <location>
        <begin position="856"/>
        <end position="882"/>
    </location>
</feature>
<feature type="transmembrane region" description="Helical" evidence="8">
    <location>
        <begin position="444"/>
        <end position="474"/>
    </location>
</feature>
<reference evidence="11" key="1">
    <citation type="journal article" date="2019" name="Int. J. Syst. Evol. Microbiol.">
        <title>The Global Catalogue of Microorganisms (GCM) 10K type strain sequencing project: providing services to taxonomists for standard genome sequencing and annotation.</title>
        <authorList>
            <consortium name="The Broad Institute Genomics Platform"/>
            <consortium name="The Broad Institute Genome Sequencing Center for Infectious Disease"/>
            <person name="Wu L."/>
            <person name="Ma J."/>
        </authorList>
    </citation>
    <scope>NUCLEOTIDE SEQUENCE [LARGE SCALE GENOMIC DNA]</scope>
    <source>
        <strain evidence="11">IBRC-M 10908</strain>
    </source>
</reference>
<dbReference type="EMBL" id="JBHSDK010000021">
    <property type="protein sequence ID" value="MFC4336738.1"/>
    <property type="molecule type" value="Genomic_DNA"/>
</dbReference>
<feature type="transmembrane region" description="Helical" evidence="8">
    <location>
        <begin position="325"/>
        <end position="358"/>
    </location>
</feature>
<comment type="subcellular location">
    <subcellularLocation>
        <location evidence="1">Cell membrane</location>
        <topology evidence="1">Multi-pass membrane protein</topology>
    </subcellularLocation>
</comment>
<dbReference type="InterPro" id="IPR003838">
    <property type="entry name" value="ABC3_permease_C"/>
</dbReference>
<keyword evidence="2" id="KW-1003">Cell membrane</keyword>
<feature type="transmembrane region" description="Helical" evidence="8">
    <location>
        <begin position="378"/>
        <end position="399"/>
    </location>
</feature>
<dbReference type="PANTHER" id="PTHR30572:SF4">
    <property type="entry name" value="ABC TRANSPORTER PERMEASE YTRF"/>
    <property type="match status" value="1"/>
</dbReference>
<evidence type="ECO:0000256" key="5">
    <source>
        <dbReference type="ARBA" id="ARBA00023136"/>
    </source>
</evidence>
<comment type="similarity">
    <text evidence="6">Belongs to the ABC-4 integral membrane protein family.</text>
</comment>
<accession>A0ABV8U266</accession>
<keyword evidence="5 8" id="KW-0472">Membrane</keyword>
<dbReference type="InterPro" id="IPR050250">
    <property type="entry name" value="Macrolide_Exporter_MacB"/>
</dbReference>
<feature type="transmembrane region" description="Helical" evidence="8">
    <location>
        <begin position="420"/>
        <end position="438"/>
    </location>
</feature>
<organism evidence="10 11">
    <name type="scientific">Salininema proteolyticum</name>
    <dbReference type="NCBI Taxonomy" id="1607685"/>
    <lineage>
        <taxon>Bacteria</taxon>
        <taxon>Bacillati</taxon>
        <taxon>Actinomycetota</taxon>
        <taxon>Actinomycetes</taxon>
        <taxon>Glycomycetales</taxon>
        <taxon>Glycomycetaceae</taxon>
        <taxon>Salininema</taxon>
    </lineage>
</organism>
<feature type="transmembrane region" description="Helical" evidence="8">
    <location>
        <begin position="495"/>
        <end position="516"/>
    </location>
</feature>
<feature type="domain" description="ABC3 transporter permease C-terminal" evidence="9">
    <location>
        <begin position="808"/>
        <end position="925"/>
    </location>
</feature>
<feature type="transmembrane region" description="Helical" evidence="8">
    <location>
        <begin position="803"/>
        <end position="829"/>
    </location>
</feature>
<comment type="caution">
    <text evidence="10">The sequence shown here is derived from an EMBL/GenBank/DDBJ whole genome shotgun (WGS) entry which is preliminary data.</text>
</comment>
<keyword evidence="11" id="KW-1185">Reference proteome</keyword>
<feature type="transmembrane region" description="Helical" evidence="8">
    <location>
        <begin position="279"/>
        <end position="304"/>
    </location>
</feature>
<evidence type="ECO:0000256" key="7">
    <source>
        <dbReference type="SAM" id="MobiDB-lite"/>
    </source>
</evidence>
<feature type="transmembrane region" description="Helical" evidence="8">
    <location>
        <begin position="902"/>
        <end position="923"/>
    </location>
</feature>
<sequence length="935" mass="98678">MIATFRLALRLALREAARNKTRTALTIAMLVLPLAVVSFAATTWATFDNSPAEEARLTLGDTDALITSTPYKATDKQDGTSFDSGYTQAGPEHGLTPEQRRTQLEEIFPAIERITPYDPYSGGDLGRVEHGEEVLDATAYAYDLDDPLLNRGPFEITEGTAPDRSGEVAVSRSVAREFDLRPGSKIRYGQGKTLDEYTVTAVVERPSALYENFVFGPHDFSAEVGDPVIPSWLVDLSTPVTDEDLENLNSHGYTAYSPAISSAAEAAGGDDGGGDSRSVIAAILLATFAVIEVVLLAGPAYTIGVKRRIRDYAVMSANGATPRQLRWAVLTSGLVSGAVAAVIGLLLGSGLALAIVSLSEEWFGRRAASIDFWPSLQATAVVAAIGTGMLASLTAAVSASRVNVAAAVSGHMTQPKVKRLWLFAGLAVVAVGMIAGVVGMTVDIVVLSMVGIVAVQFGLIGCTPSIVSGVGRLASRLPVTPRIALRETARNRSTAAPAVTAIMAVVGAGLLISSFAAANAARDTGIWTEPAEDNVLSIYIAKNSGDPERVGDYSKEEYGAVRDEVRDIVRQVVPDAEFTPDRNFVVCAPPGEGYTAQCNVEVSVPSANMCPWDVPNLDSLTDEEQAQALDDPRCRMTERDVYNPGEHAVTDSRALLGLETGLEGAVLDRAFEALEDGKAVVSNEQLVEDGRITLTLDQTTYPDDDPESEGVQEQRPFTLDAAVFPDADLSTTTFAVSPATLDGLGLETETPTNEIALSSEAIDQGSADEINDRLDRAGYSYTDEGWQASVYSPAPSGLSAPNAYVLLAALACGLIALGATAVATGLVVIESRRNLATLGAVGSSPLMRRNLSMWQAASISAIGTGIGCVVGFAGYGVLVGILNAQAESRYPIQTPYPFHVPWVFIGTTAVAVPLIAMAAAWVLTRTQIPSERRVG</sequence>
<evidence type="ECO:0000256" key="6">
    <source>
        <dbReference type="ARBA" id="ARBA00038076"/>
    </source>
</evidence>
<evidence type="ECO:0000256" key="2">
    <source>
        <dbReference type="ARBA" id="ARBA00022475"/>
    </source>
</evidence>
<evidence type="ECO:0000256" key="4">
    <source>
        <dbReference type="ARBA" id="ARBA00022989"/>
    </source>
</evidence>
<evidence type="ECO:0000313" key="11">
    <source>
        <dbReference type="Proteomes" id="UP001595823"/>
    </source>
</evidence>
<feature type="region of interest" description="Disordered" evidence="7">
    <location>
        <begin position="72"/>
        <end position="95"/>
    </location>
</feature>
<proteinExistence type="inferred from homology"/>
<evidence type="ECO:0000259" key="9">
    <source>
        <dbReference type="Pfam" id="PF02687"/>
    </source>
</evidence>
<gene>
    <name evidence="10" type="ORF">ACFPET_16175</name>
</gene>
<dbReference type="PANTHER" id="PTHR30572">
    <property type="entry name" value="MEMBRANE COMPONENT OF TRANSPORTER-RELATED"/>
    <property type="match status" value="1"/>
</dbReference>
<evidence type="ECO:0000256" key="1">
    <source>
        <dbReference type="ARBA" id="ARBA00004651"/>
    </source>
</evidence>
<dbReference type="Proteomes" id="UP001595823">
    <property type="component" value="Unassembled WGS sequence"/>
</dbReference>
<evidence type="ECO:0000313" key="10">
    <source>
        <dbReference type="EMBL" id="MFC4336738.1"/>
    </source>
</evidence>
<name>A0ABV8U266_9ACTN</name>
<feature type="domain" description="ABC3 transporter permease C-terminal" evidence="9">
    <location>
        <begin position="285"/>
        <end position="403"/>
    </location>
</feature>
<evidence type="ECO:0000256" key="8">
    <source>
        <dbReference type="SAM" id="Phobius"/>
    </source>
</evidence>
<keyword evidence="3 8" id="KW-0812">Transmembrane</keyword>
<evidence type="ECO:0000256" key="3">
    <source>
        <dbReference type="ARBA" id="ARBA00022692"/>
    </source>
</evidence>
<dbReference type="Pfam" id="PF02687">
    <property type="entry name" value="FtsX"/>
    <property type="match status" value="2"/>
</dbReference>